<dbReference type="Pfam" id="PF00089">
    <property type="entry name" value="Trypsin"/>
    <property type="match status" value="1"/>
</dbReference>
<dbReference type="Gene3D" id="2.40.10.10">
    <property type="entry name" value="Trypsin-like serine proteases"/>
    <property type="match status" value="1"/>
</dbReference>
<reference evidence="6" key="1">
    <citation type="submission" date="2018-05" db="EMBL/GenBank/DDBJ databases">
        <authorList>
            <person name="Lanie J.A."/>
            <person name="Ng W.-L."/>
            <person name="Kazmierczak K.M."/>
            <person name="Andrzejewski T.M."/>
            <person name="Davidsen T.M."/>
            <person name="Wayne K.J."/>
            <person name="Tettelin H."/>
            <person name="Glass J.I."/>
            <person name="Rusch D."/>
            <person name="Podicherti R."/>
            <person name="Tsui H.-C.T."/>
            <person name="Winkler M.E."/>
        </authorList>
    </citation>
    <scope>NUCLEOTIDE SEQUENCE</scope>
</reference>
<dbReference type="Pfam" id="PF17815">
    <property type="entry name" value="PDZ_3"/>
    <property type="match status" value="1"/>
</dbReference>
<dbReference type="SUPFAM" id="SSF50494">
    <property type="entry name" value="Trypsin-like serine proteases"/>
    <property type="match status" value="1"/>
</dbReference>
<evidence type="ECO:0000313" key="6">
    <source>
        <dbReference type="EMBL" id="SVB37288.1"/>
    </source>
</evidence>
<feature type="domain" description="Protease Do-like PDZ" evidence="5">
    <location>
        <begin position="204"/>
        <end position="344"/>
    </location>
</feature>
<dbReference type="EMBL" id="UINC01039183">
    <property type="protein sequence ID" value="SVB37288.1"/>
    <property type="molecule type" value="Genomic_DNA"/>
</dbReference>
<keyword evidence="2" id="KW-0378">Hydrolase</keyword>
<sequence length="346" mass="38203">GGEQISYTRGVVSRIEMQSYVHIGNRAFLSVQTDAAINPGNSGGPVFQGDEVVGVAFMGTPGLENTGFFIPSAVINHFLEDVSDGKYDGFPKAGVRIVSLQNPAYRRYLGLPVTGDGARIDSLADYTEKAGLLKKDDVILAVGEHAVGSDGTILLEGNRVYCTTAFQVPQKGEKLKLKIWRDNKELDVAVPMEVHDDDINIGNLYDAPPRYFVFAGLVFTPLTLDYVKTFGRNWRGVANSEMIYELYYRRNETPAKVRKEPVVLATTLAHPVNADMRLASRAMIDTINGKRIETLEDVIAAFEENTKPQHIIQFISGTVECLDNTRAELANPEILSTYGIQTDRRL</sequence>
<dbReference type="PRINTS" id="PR00834">
    <property type="entry name" value="PROTEASES2C"/>
</dbReference>
<dbReference type="InterPro" id="IPR046449">
    <property type="entry name" value="DEGP_PDZ_sf"/>
</dbReference>
<evidence type="ECO:0000259" key="5">
    <source>
        <dbReference type="Pfam" id="PF17815"/>
    </source>
</evidence>
<dbReference type="Gene3D" id="2.30.42.10">
    <property type="match status" value="1"/>
</dbReference>
<dbReference type="GO" id="GO:0006508">
    <property type="term" value="P:proteolysis"/>
    <property type="evidence" value="ECO:0007669"/>
    <property type="project" value="UniProtKB-KW"/>
</dbReference>
<dbReference type="InterPro" id="IPR041517">
    <property type="entry name" value="DEGP_PDZ"/>
</dbReference>
<evidence type="ECO:0000259" key="4">
    <source>
        <dbReference type="Pfam" id="PF00089"/>
    </source>
</evidence>
<dbReference type="PANTHER" id="PTHR45980">
    <property type="match status" value="1"/>
</dbReference>
<dbReference type="PANTHER" id="PTHR45980:SF9">
    <property type="entry name" value="PROTEASE DO-LIKE 10, MITOCHONDRIAL-RELATED"/>
    <property type="match status" value="1"/>
</dbReference>
<dbReference type="AlphaFoldDB" id="A0A382DFU7"/>
<dbReference type="InterPro" id="IPR036034">
    <property type="entry name" value="PDZ_sf"/>
</dbReference>
<keyword evidence="3" id="KW-0720">Serine protease</keyword>
<dbReference type="GO" id="GO:0004252">
    <property type="term" value="F:serine-type endopeptidase activity"/>
    <property type="evidence" value="ECO:0007669"/>
    <property type="project" value="InterPro"/>
</dbReference>
<dbReference type="InterPro" id="IPR009003">
    <property type="entry name" value="Peptidase_S1_PA"/>
</dbReference>
<evidence type="ECO:0000256" key="2">
    <source>
        <dbReference type="ARBA" id="ARBA00022801"/>
    </source>
</evidence>
<dbReference type="SUPFAM" id="SSF50156">
    <property type="entry name" value="PDZ domain-like"/>
    <property type="match status" value="1"/>
</dbReference>
<dbReference type="Gene3D" id="3.20.190.20">
    <property type="match status" value="1"/>
</dbReference>
<evidence type="ECO:0000256" key="3">
    <source>
        <dbReference type="ARBA" id="ARBA00022825"/>
    </source>
</evidence>
<proteinExistence type="predicted"/>
<organism evidence="6">
    <name type="scientific">marine metagenome</name>
    <dbReference type="NCBI Taxonomy" id="408172"/>
    <lineage>
        <taxon>unclassified sequences</taxon>
        <taxon>metagenomes</taxon>
        <taxon>ecological metagenomes</taxon>
    </lineage>
</organism>
<accession>A0A382DFU7</accession>
<dbReference type="InterPro" id="IPR001940">
    <property type="entry name" value="Peptidase_S1C"/>
</dbReference>
<dbReference type="InterPro" id="IPR001254">
    <property type="entry name" value="Trypsin_dom"/>
</dbReference>
<keyword evidence="1" id="KW-0645">Protease</keyword>
<dbReference type="InterPro" id="IPR043504">
    <property type="entry name" value="Peptidase_S1_PA_chymotrypsin"/>
</dbReference>
<feature type="non-terminal residue" evidence="6">
    <location>
        <position position="1"/>
    </location>
</feature>
<feature type="domain" description="Peptidase S1" evidence="4">
    <location>
        <begin position="11"/>
        <end position="77"/>
    </location>
</feature>
<gene>
    <name evidence="6" type="ORF">METZ01_LOCUS190142</name>
</gene>
<evidence type="ECO:0000256" key="1">
    <source>
        <dbReference type="ARBA" id="ARBA00022670"/>
    </source>
</evidence>
<name>A0A382DFU7_9ZZZZ</name>
<evidence type="ECO:0008006" key="7">
    <source>
        <dbReference type="Google" id="ProtNLM"/>
    </source>
</evidence>
<protein>
    <recommendedName>
        <fullName evidence="7">Protease Do-like PDZ domain-containing protein</fullName>
    </recommendedName>
</protein>